<evidence type="ECO:0000313" key="3">
    <source>
        <dbReference type="EMBL" id="KAK3584802.1"/>
    </source>
</evidence>
<organism evidence="3 4">
    <name type="scientific">Potamilus streckersoni</name>
    <dbReference type="NCBI Taxonomy" id="2493646"/>
    <lineage>
        <taxon>Eukaryota</taxon>
        <taxon>Metazoa</taxon>
        <taxon>Spiralia</taxon>
        <taxon>Lophotrochozoa</taxon>
        <taxon>Mollusca</taxon>
        <taxon>Bivalvia</taxon>
        <taxon>Autobranchia</taxon>
        <taxon>Heteroconchia</taxon>
        <taxon>Palaeoheterodonta</taxon>
        <taxon>Unionida</taxon>
        <taxon>Unionoidea</taxon>
        <taxon>Unionidae</taxon>
        <taxon>Ambleminae</taxon>
        <taxon>Lampsilini</taxon>
        <taxon>Potamilus</taxon>
    </lineage>
</organism>
<dbReference type="PANTHER" id="PTHR13723">
    <property type="entry name" value="ADAMTS A DISINTEGRIN AND METALLOPROTEASE WITH THROMBOSPONDIN MOTIFS PROTEASE"/>
    <property type="match status" value="1"/>
</dbReference>
<gene>
    <name evidence="3" type="ORF">CHS0354_021264</name>
</gene>
<accession>A0AAE0S3Y5</accession>
<evidence type="ECO:0000256" key="1">
    <source>
        <dbReference type="ARBA" id="ARBA00004613"/>
    </source>
</evidence>
<dbReference type="SUPFAM" id="SSF82895">
    <property type="entry name" value="TSP-1 type 1 repeat"/>
    <property type="match status" value="1"/>
</dbReference>
<dbReference type="GO" id="GO:0031012">
    <property type="term" value="C:extracellular matrix"/>
    <property type="evidence" value="ECO:0007669"/>
    <property type="project" value="TreeGrafter"/>
</dbReference>
<dbReference type="PROSITE" id="PS50092">
    <property type="entry name" value="TSP1"/>
    <property type="match status" value="1"/>
</dbReference>
<dbReference type="GO" id="GO:0004222">
    <property type="term" value="F:metalloendopeptidase activity"/>
    <property type="evidence" value="ECO:0007669"/>
    <property type="project" value="TreeGrafter"/>
</dbReference>
<dbReference type="GO" id="GO:0030198">
    <property type="term" value="P:extracellular matrix organization"/>
    <property type="evidence" value="ECO:0007669"/>
    <property type="project" value="TreeGrafter"/>
</dbReference>
<evidence type="ECO:0000256" key="2">
    <source>
        <dbReference type="ARBA" id="ARBA00022525"/>
    </source>
</evidence>
<dbReference type="GO" id="GO:0006508">
    <property type="term" value="P:proteolysis"/>
    <property type="evidence" value="ECO:0007669"/>
    <property type="project" value="TreeGrafter"/>
</dbReference>
<keyword evidence="4" id="KW-1185">Reference proteome</keyword>
<name>A0AAE0S3Y5_9BIVA</name>
<comment type="subcellular location">
    <subcellularLocation>
        <location evidence="1">Secreted</location>
    </subcellularLocation>
</comment>
<protein>
    <submittedName>
        <fullName evidence="3">Uncharacterized protein</fullName>
    </submittedName>
</protein>
<keyword evidence="2" id="KW-0964">Secreted</keyword>
<dbReference type="InterPro" id="IPR036383">
    <property type="entry name" value="TSP1_rpt_sf"/>
</dbReference>
<dbReference type="EMBL" id="JAEAOA010001308">
    <property type="protein sequence ID" value="KAK3584802.1"/>
    <property type="molecule type" value="Genomic_DNA"/>
</dbReference>
<comment type="caution">
    <text evidence="3">The sequence shown here is derived from an EMBL/GenBank/DDBJ whole genome shotgun (WGS) entry which is preliminary data.</text>
</comment>
<dbReference type="PANTHER" id="PTHR13723:SF281">
    <property type="entry name" value="PAPILIN"/>
    <property type="match status" value="1"/>
</dbReference>
<dbReference type="InterPro" id="IPR000884">
    <property type="entry name" value="TSP1_rpt"/>
</dbReference>
<dbReference type="Proteomes" id="UP001195483">
    <property type="component" value="Unassembled WGS sequence"/>
</dbReference>
<sequence length="87" mass="9645">MNIGSPTFGQMVNYPITPSGKYCAAGKVCHLNQCRTWAETGLDLSMFIVVPGGWGSWQEWTTCSRTCGRGVLFRRRICDNPNASIDK</sequence>
<reference evidence="3" key="1">
    <citation type="journal article" date="2021" name="Genome Biol. Evol.">
        <title>A High-Quality Reference Genome for a Parasitic Bivalve with Doubly Uniparental Inheritance (Bivalvia: Unionida).</title>
        <authorList>
            <person name="Smith C.H."/>
        </authorList>
    </citation>
    <scope>NUCLEOTIDE SEQUENCE</scope>
    <source>
        <strain evidence="3">CHS0354</strain>
    </source>
</reference>
<reference evidence="3" key="3">
    <citation type="submission" date="2023-05" db="EMBL/GenBank/DDBJ databases">
        <authorList>
            <person name="Smith C.H."/>
        </authorList>
    </citation>
    <scope>NUCLEOTIDE SEQUENCE</scope>
    <source>
        <strain evidence="3">CHS0354</strain>
        <tissue evidence="3">Mantle</tissue>
    </source>
</reference>
<dbReference type="InterPro" id="IPR050439">
    <property type="entry name" value="ADAMTS_ADAMTS-like"/>
</dbReference>
<dbReference type="Gene3D" id="2.20.100.10">
    <property type="entry name" value="Thrombospondin type-1 (TSP1) repeat"/>
    <property type="match status" value="1"/>
</dbReference>
<dbReference type="GO" id="GO:0005576">
    <property type="term" value="C:extracellular region"/>
    <property type="evidence" value="ECO:0007669"/>
    <property type="project" value="UniProtKB-SubCell"/>
</dbReference>
<dbReference type="AlphaFoldDB" id="A0AAE0S3Y5"/>
<proteinExistence type="predicted"/>
<dbReference type="Pfam" id="PF00090">
    <property type="entry name" value="TSP_1"/>
    <property type="match status" value="1"/>
</dbReference>
<reference evidence="3" key="2">
    <citation type="journal article" date="2021" name="Genome Biol. Evol.">
        <title>Developing a high-quality reference genome for a parasitic bivalve with doubly uniparental inheritance (Bivalvia: Unionida).</title>
        <authorList>
            <person name="Smith C.H."/>
        </authorList>
    </citation>
    <scope>NUCLEOTIDE SEQUENCE</scope>
    <source>
        <strain evidence="3">CHS0354</strain>
        <tissue evidence="3">Mantle</tissue>
    </source>
</reference>
<evidence type="ECO:0000313" key="4">
    <source>
        <dbReference type="Proteomes" id="UP001195483"/>
    </source>
</evidence>